<keyword evidence="5" id="KW-0998">Cell outer membrane</keyword>
<dbReference type="PROSITE" id="PS51779">
    <property type="entry name" value="POTRA"/>
    <property type="match status" value="1"/>
</dbReference>
<keyword evidence="2" id="KW-0812">Transmembrane</keyword>
<dbReference type="InterPro" id="IPR039910">
    <property type="entry name" value="D15-like"/>
</dbReference>
<evidence type="ECO:0000313" key="7">
    <source>
        <dbReference type="EMBL" id="TYB31788.1"/>
    </source>
</evidence>
<dbReference type="Gene3D" id="3.10.20.310">
    <property type="entry name" value="membrane protein fhac"/>
    <property type="match status" value="3"/>
</dbReference>
<gene>
    <name evidence="7" type="ORF">FXF47_02640</name>
</gene>
<evidence type="ECO:0000256" key="1">
    <source>
        <dbReference type="ARBA" id="ARBA00004370"/>
    </source>
</evidence>
<evidence type="ECO:0000256" key="2">
    <source>
        <dbReference type="ARBA" id="ARBA00022692"/>
    </source>
</evidence>
<dbReference type="InterPro" id="IPR010827">
    <property type="entry name" value="BamA/TamA_POTRA"/>
</dbReference>
<comment type="caution">
    <text evidence="7">The sequence shown here is derived from an EMBL/GenBank/DDBJ whole genome shotgun (WGS) entry which is preliminary data.</text>
</comment>
<dbReference type="GO" id="GO:0019867">
    <property type="term" value="C:outer membrane"/>
    <property type="evidence" value="ECO:0007669"/>
    <property type="project" value="InterPro"/>
</dbReference>
<dbReference type="Gene3D" id="2.40.160.50">
    <property type="entry name" value="membrane protein fhac: a member of the omp85/tpsb transporter family"/>
    <property type="match status" value="1"/>
</dbReference>
<comment type="subcellular location">
    <subcellularLocation>
        <location evidence="1">Membrane</location>
    </subcellularLocation>
</comment>
<accession>A0A5D0MKP7</accession>
<proteinExistence type="predicted"/>
<feature type="domain" description="POTRA" evidence="6">
    <location>
        <begin position="32"/>
        <end position="108"/>
    </location>
</feature>
<reference evidence="7" key="1">
    <citation type="submission" date="2019-08" db="EMBL/GenBank/DDBJ databases">
        <title>Genomic characterization of a novel candidate phylum (ARYD3) from a high temperature, high salinity tertiary oil reservoir in north central Oklahoma, USA.</title>
        <authorList>
            <person name="Youssef N.H."/>
            <person name="Yadav A."/>
            <person name="Elshahed M.S."/>
        </authorList>
    </citation>
    <scope>NUCLEOTIDE SEQUENCE [LARGE SCALE GENOMIC DNA]</scope>
    <source>
        <strain evidence="7">ARYD3</strain>
    </source>
</reference>
<evidence type="ECO:0000259" key="6">
    <source>
        <dbReference type="PROSITE" id="PS51779"/>
    </source>
</evidence>
<dbReference type="Pfam" id="PF01103">
    <property type="entry name" value="Omp85"/>
    <property type="match status" value="1"/>
</dbReference>
<evidence type="ECO:0000256" key="3">
    <source>
        <dbReference type="ARBA" id="ARBA00022729"/>
    </source>
</evidence>
<dbReference type="Pfam" id="PF07244">
    <property type="entry name" value="POTRA"/>
    <property type="match status" value="3"/>
</dbReference>
<dbReference type="InterPro" id="IPR000184">
    <property type="entry name" value="Bac_surfAg_D15"/>
</dbReference>
<evidence type="ECO:0000256" key="5">
    <source>
        <dbReference type="ARBA" id="ARBA00023237"/>
    </source>
</evidence>
<protein>
    <submittedName>
        <fullName evidence="7">BamA/TamA family outer membrane protein</fullName>
    </submittedName>
</protein>
<evidence type="ECO:0000313" key="8">
    <source>
        <dbReference type="Proteomes" id="UP000324143"/>
    </source>
</evidence>
<name>A0A5D0MKP7_9BACT</name>
<dbReference type="PANTHER" id="PTHR12815">
    <property type="entry name" value="SORTING AND ASSEMBLY MACHINERY SAMM50 PROTEIN FAMILY MEMBER"/>
    <property type="match status" value="1"/>
</dbReference>
<organism evidence="7 8">
    <name type="scientific">Candidatus Mcinerneyibacterium aminivorans</name>
    <dbReference type="NCBI Taxonomy" id="2703815"/>
    <lineage>
        <taxon>Bacteria</taxon>
        <taxon>Candidatus Macinerneyibacteriota</taxon>
        <taxon>Candidatus Mcinerneyibacteria</taxon>
        <taxon>Candidatus Mcinerneyibacteriales</taxon>
        <taxon>Candidatus Mcinerneyibacteriaceae</taxon>
        <taxon>Candidatus Mcinerneyibacterium</taxon>
    </lineage>
</organism>
<keyword evidence="3" id="KW-0732">Signal</keyword>
<sequence length="580" mass="68567">MYKSGKDNKLLRIFVFPLIIFLFSSIALAQNEKVKQVLIEGNKTFTDSQIKDRLKLKKGAEFYSTLFFSDIDTINKFYNEQGYKYAKISASYDIEGNDISITIDIFEGNPLKVKKIIVNDSKFELVKITKKFYGDIYSKSLISTLKSSIIDYLSNKGYFQPKVSLSETINNKTDVTVNINIEEGNIHYFGDIMFTGLNKIDKKYIKKRLTFEKGDRYSKEKVIKYRKLLYDLNVFRHIQIKYYEREKKEVDLLFDITEDKFKWVGFNVGYTTPATTRFGLEWGNNNFLNRLLILKFTNDNNIDFNKNYYEVNSNLNLTQPRFFFNRFSWENNLGLKFEKDGKTKYSKIMYSSLFTKEIRKDYFFTFGFEKKLTFYEDLDIEGSGAEKNKWLISNNLVAKYYYDNIERKLNPVKDSFYVSLFQRFSGSILKGDWQYLYGNYDTTFYKNLYRSKFIALFHINYKIYSSINNKLKVPYDELISLGGVYDIRGYNYKGIGDEFYRAIIINIAERVKIYKKLWVESFVDIGEGIKRNEKFNKENLKATTGLELRYIFPFLVLRAGYAYKISDKGEGYYLTIGQIF</sequence>
<dbReference type="InterPro" id="IPR034746">
    <property type="entry name" value="POTRA"/>
</dbReference>
<dbReference type="Proteomes" id="UP000324143">
    <property type="component" value="Unassembled WGS sequence"/>
</dbReference>
<dbReference type="AlphaFoldDB" id="A0A5D0MKP7"/>
<keyword evidence="8" id="KW-1185">Reference proteome</keyword>
<evidence type="ECO:0000256" key="4">
    <source>
        <dbReference type="ARBA" id="ARBA00023136"/>
    </source>
</evidence>
<dbReference type="EMBL" id="VSIX01000029">
    <property type="protein sequence ID" value="TYB31788.1"/>
    <property type="molecule type" value="Genomic_DNA"/>
</dbReference>
<dbReference type="PANTHER" id="PTHR12815:SF47">
    <property type="entry name" value="TRANSLOCATION AND ASSEMBLY MODULE SUBUNIT TAMA"/>
    <property type="match status" value="1"/>
</dbReference>
<keyword evidence="4" id="KW-0472">Membrane</keyword>